<dbReference type="SMART" id="SM00458">
    <property type="entry name" value="RICIN"/>
    <property type="match status" value="1"/>
</dbReference>
<evidence type="ECO:0000256" key="7">
    <source>
        <dbReference type="ARBA" id="ARBA00023295"/>
    </source>
</evidence>
<name>A0ABT5BSP0_9BACT</name>
<dbReference type="PANTHER" id="PTHR40631:SF2">
    <property type="entry name" value="ALPHA-L-ARABINOFURANOSIDASE"/>
    <property type="match status" value="1"/>
</dbReference>
<evidence type="ECO:0000256" key="6">
    <source>
        <dbReference type="ARBA" id="ARBA00022801"/>
    </source>
</evidence>
<dbReference type="Proteomes" id="UP001217485">
    <property type="component" value="Unassembled WGS sequence"/>
</dbReference>
<feature type="chain" id="PRO_5045682467" description="non-reducing end alpha-L-arabinofuranosidase" evidence="9">
    <location>
        <begin position="26"/>
        <end position="537"/>
    </location>
</feature>
<keyword evidence="5 9" id="KW-0732">Signal</keyword>
<accession>A0ABT5BSP0</accession>
<proteinExistence type="predicted"/>
<evidence type="ECO:0000313" key="11">
    <source>
        <dbReference type="EMBL" id="MDC0676728.1"/>
    </source>
</evidence>
<dbReference type="PROSITE" id="PS51257">
    <property type="entry name" value="PROKAR_LIPOPROTEIN"/>
    <property type="match status" value="1"/>
</dbReference>
<dbReference type="InterPro" id="IPR035992">
    <property type="entry name" value="Ricin_B-like_lectins"/>
</dbReference>
<dbReference type="Gene3D" id="2.80.10.50">
    <property type="match status" value="3"/>
</dbReference>
<dbReference type="Pfam" id="PF03664">
    <property type="entry name" value="Glyco_hydro_62"/>
    <property type="match status" value="1"/>
</dbReference>
<evidence type="ECO:0000256" key="8">
    <source>
        <dbReference type="SAM" id="MobiDB-lite"/>
    </source>
</evidence>
<dbReference type="SUPFAM" id="SSF50370">
    <property type="entry name" value="Ricin B-like lectins"/>
    <property type="match status" value="1"/>
</dbReference>
<organism evidence="11 12">
    <name type="scientific">Sorangium atrum</name>
    <dbReference type="NCBI Taxonomy" id="2995308"/>
    <lineage>
        <taxon>Bacteria</taxon>
        <taxon>Pseudomonadati</taxon>
        <taxon>Myxococcota</taxon>
        <taxon>Polyangia</taxon>
        <taxon>Polyangiales</taxon>
        <taxon>Polyangiaceae</taxon>
        <taxon>Sorangium</taxon>
    </lineage>
</organism>
<dbReference type="GO" id="GO:0016787">
    <property type="term" value="F:hydrolase activity"/>
    <property type="evidence" value="ECO:0007669"/>
    <property type="project" value="UniProtKB-KW"/>
</dbReference>
<keyword evidence="6 11" id="KW-0378">Hydrolase</keyword>
<evidence type="ECO:0000313" key="12">
    <source>
        <dbReference type="Proteomes" id="UP001217485"/>
    </source>
</evidence>
<keyword evidence="12" id="KW-1185">Reference proteome</keyword>
<keyword evidence="4" id="KW-0964">Secreted</keyword>
<dbReference type="Gene3D" id="2.115.10.20">
    <property type="entry name" value="Glycosyl hydrolase domain, family 43"/>
    <property type="match status" value="1"/>
</dbReference>
<dbReference type="InterPro" id="IPR005193">
    <property type="entry name" value="GH62_arabinosidase"/>
</dbReference>
<dbReference type="CDD" id="cd00161">
    <property type="entry name" value="beta-trefoil_Ricin-like"/>
    <property type="match status" value="1"/>
</dbReference>
<reference evidence="11 12" key="1">
    <citation type="submission" date="2023-01" db="EMBL/GenBank/DDBJ databases">
        <title>Minimal conservation of predation-associated metabolite biosynthetic gene clusters underscores biosynthetic potential of Myxococcota including descriptions for ten novel species: Archangium lansinium sp. nov., Myxococcus landrumus sp. nov., Nannocystis bai.</title>
        <authorList>
            <person name="Ahearne A."/>
            <person name="Stevens C."/>
            <person name="Dowd S."/>
        </authorList>
    </citation>
    <scope>NUCLEOTIDE SEQUENCE [LARGE SCALE GENOMIC DNA]</scope>
    <source>
        <strain evidence="11 12">WIWO2</strain>
    </source>
</reference>
<comment type="catalytic activity">
    <reaction evidence="1">
        <text>Hydrolysis of terminal non-reducing alpha-L-arabinofuranoside residues in alpha-L-arabinosides.</text>
        <dbReference type="EC" id="3.2.1.55"/>
    </reaction>
</comment>
<dbReference type="InterPro" id="IPR000772">
    <property type="entry name" value="Ricin_B_lectin"/>
</dbReference>
<dbReference type="PROSITE" id="PS50231">
    <property type="entry name" value="RICIN_B_LECTIN"/>
    <property type="match status" value="1"/>
</dbReference>
<feature type="compositionally biased region" description="Gly residues" evidence="8">
    <location>
        <begin position="196"/>
        <end position="224"/>
    </location>
</feature>
<dbReference type="CDD" id="cd08987">
    <property type="entry name" value="GH62"/>
    <property type="match status" value="1"/>
</dbReference>
<dbReference type="RefSeq" id="WP_272093503.1">
    <property type="nucleotide sequence ID" value="NZ_JAQNDK010000001.1"/>
</dbReference>
<evidence type="ECO:0000256" key="5">
    <source>
        <dbReference type="ARBA" id="ARBA00022729"/>
    </source>
</evidence>
<evidence type="ECO:0000256" key="9">
    <source>
        <dbReference type="SAM" id="SignalP"/>
    </source>
</evidence>
<feature type="signal peptide" evidence="9">
    <location>
        <begin position="1"/>
        <end position="25"/>
    </location>
</feature>
<sequence>MMMRIRFRRWPLLATLAATAACVSAEPIDEDGHEFDALAEGVTIDTAATYTLTGVQSGKCVEVAGGSTADAAALQIASCNGSTRQQFRMESAGGGYYRIRNVNSNRCMDVAGASTSDGARIQQYSCWTGENQQWSFTDVSSGVVRLTARNSGKSLDVYGRGTADGTALVQWASNGGTNQQFRITPVSSGSSSSSSSGGGTGGAGGSGGTGGTGGSGGSGGGEGCGLPTTFRWQSSGMLVSPKSDATHNIVSIKDPTVSFFNDRWHIYATTANTAGNWQMTYLNFTDWSQAASAPQYYMDRTPGFSGYRCAPQMFFFRPQNKWYLIYQSQPPQFSTTSDPSRPDSWTRPQNFFASTPAGMPSLPIDYWAICDSANCYLFFTGDDGRMYRSQTTLQNFPNGFGPVSVALQDSNRNNLFEGSSTYKIKGMNKYLTVIEAIGPTGARFYRSFTADRLDGAWTPLAHTWNAPFAGQNNVTYASGVADWSDDVSHGELVRDGNDETATLDTCNLQFLYQGRNPSSGGEYSQLPYRLGLLKAVR</sequence>
<dbReference type="Pfam" id="PF14200">
    <property type="entry name" value="RicinB_lectin_2"/>
    <property type="match status" value="2"/>
</dbReference>
<evidence type="ECO:0000256" key="3">
    <source>
        <dbReference type="ARBA" id="ARBA00012670"/>
    </source>
</evidence>
<evidence type="ECO:0000259" key="10">
    <source>
        <dbReference type="SMART" id="SM00458"/>
    </source>
</evidence>
<feature type="region of interest" description="Disordered" evidence="8">
    <location>
        <begin position="179"/>
        <end position="225"/>
    </location>
</feature>
<dbReference type="PANTHER" id="PTHR40631">
    <property type="entry name" value="ALPHA-L-ARABINOFURANOSIDASE AXHA-2-RELATED"/>
    <property type="match status" value="1"/>
</dbReference>
<gene>
    <name evidence="11" type="ORF">POL72_03180</name>
</gene>
<dbReference type="InterPro" id="IPR023296">
    <property type="entry name" value="Glyco_hydro_beta-prop_sf"/>
</dbReference>
<keyword evidence="7" id="KW-0326">Glycosidase</keyword>
<feature type="domain" description="Ricin B lectin" evidence="10">
    <location>
        <begin position="48"/>
        <end position="184"/>
    </location>
</feature>
<comment type="caution">
    <text evidence="11">The sequence shown here is derived from an EMBL/GenBank/DDBJ whole genome shotgun (WGS) entry which is preliminary data.</text>
</comment>
<evidence type="ECO:0000256" key="2">
    <source>
        <dbReference type="ARBA" id="ARBA00004613"/>
    </source>
</evidence>
<dbReference type="SUPFAM" id="SSF75005">
    <property type="entry name" value="Arabinanase/levansucrase/invertase"/>
    <property type="match status" value="1"/>
</dbReference>
<protein>
    <recommendedName>
        <fullName evidence="3">non-reducing end alpha-L-arabinofuranosidase</fullName>
        <ecNumber evidence="3">3.2.1.55</ecNumber>
    </recommendedName>
</protein>
<comment type="subcellular location">
    <subcellularLocation>
        <location evidence="2">Secreted</location>
    </subcellularLocation>
</comment>
<dbReference type="EC" id="3.2.1.55" evidence="3"/>
<evidence type="ECO:0000256" key="4">
    <source>
        <dbReference type="ARBA" id="ARBA00022525"/>
    </source>
</evidence>
<dbReference type="EMBL" id="JAQNDK010000001">
    <property type="protein sequence ID" value="MDC0676728.1"/>
    <property type="molecule type" value="Genomic_DNA"/>
</dbReference>
<evidence type="ECO:0000256" key="1">
    <source>
        <dbReference type="ARBA" id="ARBA00001462"/>
    </source>
</evidence>